<feature type="compositionally biased region" description="Basic residues" evidence="1">
    <location>
        <begin position="38"/>
        <end position="47"/>
    </location>
</feature>
<evidence type="ECO:0000313" key="2">
    <source>
        <dbReference type="EMBL" id="BCS98690.1"/>
    </source>
</evidence>
<dbReference type="EMBL" id="AP024488">
    <property type="protein sequence ID" value="BCS98690.1"/>
    <property type="molecule type" value="Genomic_DNA"/>
</dbReference>
<organism evidence="2 3">
    <name type="scientific">Desulfoluna limicola</name>
    <dbReference type="NCBI Taxonomy" id="2810562"/>
    <lineage>
        <taxon>Bacteria</taxon>
        <taxon>Pseudomonadati</taxon>
        <taxon>Thermodesulfobacteriota</taxon>
        <taxon>Desulfobacteria</taxon>
        <taxon>Desulfobacterales</taxon>
        <taxon>Desulfolunaceae</taxon>
        <taxon>Desulfoluna</taxon>
    </lineage>
</organism>
<sequence length="64" mass="7241">MGRKKKKQKPITGQVNLTRQMGRIPTAPPSKTFDDKSKYRRKEKHRKDWTPSGAGLCLSLCLAA</sequence>
<accession>A0ABN6FD37</accession>
<reference evidence="2 3" key="1">
    <citation type="submission" date="2021-02" db="EMBL/GenBank/DDBJ databases">
        <title>Complete genome of Desulfoluna sp. strain ASN36.</title>
        <authorList>
            <person name="Takahashi A."/>
            <person name="Kojima H."/>
            <person name="Fukui M."/>
        </authorList>
    </citation>
    <scope>NUCLEOTIDE SEQUENCE [LARGE SCALE GENOMIC DNA]</scope>
    <source>
        <strain evidence="2 3">ASN36</strain>
    </source>
</reference>
<keyword evidence="3" id="KW-1185">Reference proteome</keyword>
<dbReference type="Proteomes" id="UP001320148">
    <property type="component" value="Chromosome"/>
</dbReference>
<evidence type="ECO:0000313" key="3">
    <source>
        <dbReference type="Proteomes" id="UP001320148"/>
    </source>
</evidence>
<gene>
    <name evidence="2" type="ORF">DSLASN_43220</name>
</gene>
<proteinExistence type="predicted"/>
<evidence type="ECO:0000256" key="1">
    <source>
        <dbReference type="SAM" id="MobiDB-lite"/>
    </source>
</evidence>
<name>A0ABN6FD37_9BACT</name>
<protein>
    <submittedName>
        <fullName evidence="2">Uncharacterized protein</fullName>
    </submittedName>
</protein>
<feature type="region of interest" description="Disordered" evidence="1">
    <location>
        <begin position="21"/>
        <end position="53"/>
    </location>
</feature>